<feature type="chain" id="PRO_5003114197" evidence="2">
    <location>
        <begin position="20"/>
        <end position="261"/>
    </location>
</feature>
<dbReference type="GO" id="GO:0050839">
    <property type="term" value="F:cell adhesion molecule binding"/>
    <property type="evidence" value="ECO:0007669"/>
    <property type="project" value="InterPro"/>
</dbReference>
<gene>
    <name evidence="3" type="ORF">AGOS_AFR476C</name>
</gene>
<reference key="2">
    <citation type="submission" date="2010-06" db="EMBL/GenBank/DDBJ databases">
        <authorList>
            <person name="Dietrich F.S."/>
            <person name="Voegeli S."/>
            <person name="Philippsen P."/>
        </authorList>
    </citation>
    <scope>NUCLEOTIDE SEQUENCE</scope>
    <source>
        <strain>ATCC 10895</strain>
    </source>
</reference>
<dbReference type="Pfam" id="PF17366">
    <property type="entry name" value="AGA2"/>
    <property type="match status" value="1"/>
</dbReference>
<organism evidence="3 4">
    <name type="scientific">Eremothecium gossypii (strain ATCC 10895 / CBS 109.51 / FGSC 9923 / NRRL Y-1056)</name>
    <name type="common">Yeast</name>
    <name type="synonym">Ashbya gossypii</name>
    <dbReference type="NCBI Taxonomy" id="284811"/>
    <lineage>
        <taxon>Eukaryota</taxon>
        <taxon>Fungi</taxon>
        <taxon>Dikarya</taxon>
        <taxon>Ascomycota</taxon>
        <taxon>Saccharomycotina</taxon>
        <taxon>Saccharomycetes</taxon>
        <taxon>Saccharomycetales</taxon>
        <taxon>Saccharomycetaceae</taxon>
        <taxon>Eremothecium</taxon>
    </lineage>
</organism>
<sequence length="261" mass="27371">MNFLLFIFVLSASAQMLASRPPRHTLETTAFTTKTSTIFLDGKVIVAVTPMYRSIIYVENCSAAGSSAPPSRFTTLAPKESSYVESPSSYISSTSSSVSNTVLQVPTVSSHVPVTNSHIPVISSQVPPASSQVATISTYIPGTISHVTSTSSQAATISSKVLTTSSCSLCASSRVLSTCLHDHCNMSHIETAASHTLNTFPHATAVSSNDPGTPSYAPSGSLPDLQETTTTLFVHCSSSHDASLPKVSKSDPPSISTITVW</sequence>
<evidence type="ECO:0000313" key="3">
    <source>
        <dbReference type="EMBL" id="ADJ41792.1"/>
    </source>
</evidence>
<name>D8FGE3_EREGS</name>
<proteinExistence type="predicted"/>
<dbReference type="InParanoid" id="D8FGE3"/>
<accession>D8FGE3</accession>
<protein>
    <submittedName>
        <fullName evidence="3">AFR476Cp</fullName>
    </submittedName>
</protein>
<dbReference type="OrthoDB" id="6141714at2759"/>
<evidence type="ECO:0000313" key="4">
    <source>
        <dbReference type="Proteomes" id="UP000000591"/>
    </source>
</evidence>
<dbReference type="EMBL" id="AE016819">
    <property type="protein sequence ID" value="ADJ41792.1"/>
    <property type="molecule type" value="Genomic_DNA"/>
</dbReference>
<feature type="compositionally biased region" description="Polar residues" evidence="1">
    <location>
        <begin position="251"/>
        <end position="261"/>
    </location>
</feature>
<feature type="region of interest" description="Disordered" evidence="1">
    <location>
        <begin position="241"/>
        <end position="261"/>
    </location>
</feature>
<dbReference type="InterPro" id="IPR014404">
    <property type="entry name" value="Aga2"/>
</dbReference>
<keyword evidence="2" id="KW-0732">Signal</keyword>
<dbReference type="GeneID" id="9487915"/>
<reference evidence="4" key="3">
    <citation type="journal article" date="2013" name="G3 (Bethesda)">
        <title>Genomes of Ashbya fungi isolated from insects reveal four mating-type loci, numerous translocations, lack of transposons, and distinct gene duplications.</title>
        <authorList>
            <person name="Dietrich F.S."/>
            <person name="Voegeli S."/>
            <person name="Kuo S."/>
            <person name="Philippsen P."/>
        </authorList>
    </citation>
    <scope>GENOME REANNOTATION</scope>
    <source>
        <strain evidence="4">ATCC 10895 / CBS 109.51 / FGSC 9923 / NRRL Y-1056</strain>
    </source>
</reference>
<evidence type="ECO:0000256" key="1">
    <source>
        <dbReference type="SAM" id="MobiDB-lite"/>
    </source>
</evidence>
<dbReference type="GO" id="GO:0009277">
    <property type="term" value="C:fungal-type cell wall"/>
    <property type="evidence" value="ECO:0007669"/>
    <property type="project" value="InterPro"/>
</dbReference>
<dbReference type="HOGENOM" id="CLU_1065489_0_0_1"/>
<reference evidence="3 4" key="1">
    <citation type="journal article" date="2004" name="Science">
        <title>The Ashbya gossypii genome as a tool for mapping the ancient Saccharomyces cerevisiae genome.</title>
        <authorList>
            <person name="Dietrich F.S."/>
            <person name="Voegeli S."/>
            <person name="Brachat S."/>
            <person name="Lerch A."/>
            <person name="Gates K."/>
            <person name="Steiner S."/>
            <person name="Mohr C."/>
            <person name="Pohlmann R."/>
            <person name="Luedi P."/>
            <person name="Choi S."/>
            <person name="Wing R.A."/>
            <person name="Flavier A."/>
            <person name="Gaffney T.D."/>
            <person name="Philippsen P."/>
        </authorList>
    </citation>
    <scope>NUCLEOTIDE SEQUENCE [LARGE SCALE GENOMIC DNA]</scope>
    <source>
        <strain evidence="4">ATCC 10895 / CBS 109.51 / FGSC 9923 / NRRL Y-1056</strain>
    </source>
</reference>
<dbReference type="AlphaFoldDB" id="D8FGE3"/>
<evidence type="ECO:0000256" key="2">
    <source>
        <dbReference type="SAM" id="SignalP"/>
    </source>
</evidence>
<dbReference type="KEGG" id="ago:AGOS_AFR476C"/>
<dbReference type="GO" id="GO:0000752">
    <property type="term" value="P:agglutination involved in conjugation with cellular fusion"/>
    <property type="evidence" value="ECO:0007669"/>
    <property type="project" value="InterPro"/>
</dbReference>
<feature type="signal peptide" evidence="2">
    <location>
        <begin position="1"/>
        <end position="19"/>
    </location>
</feature>
<dbReference type="RefSeq" id="NP_001342282.1">
    <property type="nucleotide sequence ID" value="NM_001355340.1"/>
</dbReference>
<dbReference type="Proteomes" id="UP000000591">
    <property type="component" value="Chromosome VI"/>
</dbReference>
<keyword evidence="4" id="KW-1185">Reference proteome</keyword>